<keyword evidence="5" id="KW-1185">Reference proteome</keyword>
<dbReference type="AlphaFoldDB" id="A0A1W2GHG3"/>
<dbReference type="STRING" id="692418.SAMN04488029_2719"/>
<protein>
    <recommendedName>
        <fullName evidence="3">Outer membrane protein beta-barrel domain-containing protein</fullName>
    </recommendedName>
</protein>
<evidence type="ECO:0000256" key="1">
    <source>
        <dbReference type="ARBA" id="ARBA00022729"/>
    </source>
</evidence>
<accession>A0A1W2GHG3</accession>
<feature type="signal peptide" evidence="2">
    <location>
        <begin position="1"/>
        <end position="19"/>
    </location>
</feature>
<dbReference type="Pfam" id="PF13505">
    <property type="entry name" value="OMP_b-brl"/>
    <property type="match status" value="1"/>
</dbReference>
<dbReference type="InterPro" id="IPR011250">
    <property type="entry name" value="OMP/PagP_B-barrel"/>
</dbReference>
<organism evidence="4 5">
    <name type="scientific">Reichenbachiella faecimaris</name>
    <dbReference type="NCBI Taxonomy" id="692418"/>
    <lineage>
        <taxon>Bacteria</taxon>
        <taxon>Pseudomonadati</taxon>
        <taxon>Bacteroidota</taxon>
        <taxon>Cytophagia</taxon>
        <taxon>Cytophagales</taxon>
        <taxon>Reichenbachiellaceae</taxon>
        <taxon>Reichenbachiella</taxon>
    </lineage>
</organism>
<dbReference type="SUPFAM" id="SSF56925">
    <property type="entry name" value="OMPA-like"/>
    <property type="match status" value="1"/>
</dbReference>
<evidence type="ECO:0000313" key="4">
    <source>
        <dbReference type="EMBL" id="SMD36099.1"/>
    </source>
</evidence>
<dbReference type="Proteomes" id="UP000192472">
    <property type="component" value="Unassembled WGS sequence"/>
</dbReference>
<sequence>MKNIALLIVIIAFSTHTSAQTSSEVPVGEFWLGLQFAVPVGTFADEIDRNLGYGGNLGGVWNPSKTSNFFQIGLDLGINYMGKDKREIGGLPLKTTATLITTHLVTRLRVQTDAPIKPYVDLLGGGKFFSTTTKYNNDLFDTLLDIEDESIFADQSKGVWSYGAGLGFSFRRQSFGADLRVLYLASGPVEYISPKNLKQGDSGDFYYEHQEISRTHMVFPQLSISFDL</sequence>
<evidence type="ECO:0000256" key="2">
    <source>
        <dbReference type="SAM" id="SignalP"/>
    </source>
</evidence>
<evidence type="ECO:0000259" key="3">
    <source>
        <dbReference type="Pfam" id="PF13505"/>
    </source>
</evidence>
<gene>
    <name evidence="4" type="ORF">SAMN04488029_2719</name>
</gene>
<dbReference type="EMBL" id="FWYF01000003">
    <property type="protein sequence ID" value="SMD36099.1"/>
    <property type="molecule type" value="Genomic_DNA"/>
</dbReference>
<dbReference type="RefSeq" id="WP_084373384.1">
    <property type="nucleotide sequence ID" value="NZ_FWYF01000003.1"/>
</dbReference>
<proteinExistence type="predicted"/>
<evidence type="ECO:0000313" key="5">
    <source>
        <dbReference type="Proteomes" id="UP000192472"/>
    </source>
</evidence>
<feature type="chain" id="PRO_5012642094" description="Outer membrane protein beta-barrel domain-containing protein" evidence="2">
    <location>
        <begin position="20"/>
        <end position="228"/>
    </location>
</feature>
<dbReference type="InterPro" id="IPR027385">
    <property type="entry name" value="Beta-barrel_OMP"/>
</dbReference>
<name>A0A1W2GHG3_REIFA</name>
<feature type="domain" description="Outer membrane protein beta-barrel" evidence="3">
    <location>
        <begin position="6"/>
        <end position="171"/>
    </location>
</feature>
<keyword evidence="1 2" id="KW-0732">Signal</keyword>
<reference evidence="4 5" key="1">
    <citation type="submission" date="2017-04" db="EMBL/GenBank/DDBJ databases">
        <authorList>
            <person name="Afonso C.L."/>
            <person name="Miller P.J."/>
            <person name="Scott M.A."/>
            <person name="Spackman E."/>
            <person name="Goraichik I."/>
            <person name="Dimitrov K.M."/>
            <person name="Suarez D.L."/>
            <person name="Swayne D.E."/>
        </authorList>
    </citation>
    <scope>NUCLEOTIDE SEQUENCE [LARGE SCALE GENOMIC DNA]</scope>
    <source>
        <strain evidence="4 5">DSM 26133</strain>
    </source>
</reference>